<dbReference type="Pfam" id="PF02397">
    <property type="entry name" value="Bac_transf"/>
    <property type="match status" value="1"/>
</dbReference>
<dbReference type="NCBIfam" id="TIGR03025">
    <property type="entry name" value="EPS_sugtrans"/>
    <property type="match status" value="1"/>
</dbReference>
<dbReference type="Pfam" id="PF13727">
    <property type="entry name" value="CoA_binding_3"/>
    <property type="match status" value="1"/>
</dbReference>
<comment type="similarity">
    <text evidence="2">Belongs to the bacterial sugar transferase family.</text>
</comment>
<evidence type="ECO:0000313" key="10">
    <source>
        <dbReference type="Proteomes" id="UP001157126"/>
    </source>
</evidence>
<evidence type="ECO:0000256" key="3">
    <source>
        <dbReference type="ARBA" id="ARBA00022679"/>
    </source>
</evidence>
<dbReference type="Proteomes" id="UP001157126">
    <property type="component" value="Unassembled WGS sequence"/>
</dbReference>
<evidence type="ECO:0000256" key="6">
    <source>
        <dbReference type="ARBA" id="ARBA00023136"/>
    </source>
</evidence>
<evidence type="ECO:0000256" key="5">
    <source>
        <dbReference type="ARBA" id="ARBA00022989"/>
    </source>
</evidence>
<feature type="transmembrane region" description="Helical" evidence="7">
    <location>
        <begin position="59"/>
        <end position="78"/>
    </location>
</feature>
<keyword evidence="4 7" id="KW-0812">Transmembrane</keyword>
<evidence type="ECO:0000256" key="2">
    <source>
        <dbReference type="ARBA" id="ARBA00006464"/>
    </source>
</evidence>
<feature type="transmembrane region" description="Helical" evidence="7">
    <location>
        <begin position="99"/>
        <end position="118"/>
    </location>
</feature>
<keyword evidence="6 7" id="KW-0472">Membrane</keyword>
<evidence type="ECO:0000259" key="8">
    <source>
        <dbReference type="Pfam" id="PF02397"/>
    </source>
</evidence>
<dbReference type="InterPro" id="IPR017475">
    <property type="entry name" value="EPS_sugar_tfrase"/>
</dbReference>
<comment type="subcellular location">
    <subcellularLocation>
        <location evidence="1">Membrane</location>
        <topology evidence="1">Multi-pass membrane protein</topology>
    </subcellularLocation>
</comment>
<gene>
    <name evidence="9" type="primary">rfbP_2</name>
    <name evidence="9" type="ORF">GCM10025883_27500</name>
</gene>
<name>A0ABQ6IRZ8_9MICO</name>
<accession>A0ABQ6IRZ8</accession>
<organism evidence="9 10">
    <name type="scientific">Mobilicoccus caccae</name>
    <dbReference type="NCBI Taxonomy" id="1859295"/>
    <lineage>
        <taxon>Bacteria</taxon>
        <taxon>Bacillati</taxon>
        <taxon>Actinomycetota</taxon>
        <taxon>Actinomycetes</taxon>
        <taxon>Micrococcales</taxon>
        <taxon>Dermatophilaceae</taxon>
        <taxon>Mobilicoccus</taxon>
    </lineage>
</organism>
<dbReference type="PANTHER" id="PTHR30576">
    <property type="entry name" value="COLANIC BIOSYNTHESIS UDP-GLUCOSE LIPID CARRIER TRANSFERASE"/>
    <property type="match status" value="1"/>
</dbReference>
<proteinExistence type="inferred from homology"/>
<keyword evidence="3" id="KW-0808">Transferase</keyword>
<dbReference type="InterPro" id="IPR003362">
    <property type="entry name" value="Bact_transf"/>
</dbReference>
<sequence>MSVPPSDLPFAPTLGSTAVRTPTTPAWVSKYLVRVVSLDVLVGVVAALLASLLRFGEALTWQYVLLSLFIPPMWVLALGLSNAYERRFLGVAVEEYRSVTRAVVGVLAVLAVSAFILNVLLARLYVLILLPVLLLGGLLARFVTRRWLLAGRARGDLMQRTVVVGRADAVGALVRSVKSEPSQGLMPVAVCASGLDGDWNMSSDIEGVPVSGRPRDAVAVADRMGADVVAVASHPDLAGKALRRLAWALEERGVELIVSPGLLDVAGPRLSIRPSSDLSLLHIERPAAGRRSVILKQLMDRTLAALLVLALSPILIVTALAIRFTDPGPILFRQKRVGIRGELFDIYKFRTMVVDAEAKLAALQARSQGNGVLFKMQNDPRVTKVGAILRRYSIDELPQLFNVILGDMSLVGPRPPLPAEVAEYEPDALRRLHVRPGMTGLWQVSGRSDLSWEESLRLDLRYVDNWSPIGDLRILLRTFQAVTRGSGAY</sequence>
<feature type="transmembrane region" description="Helical" evidence="7">
    <location>
        <begin position="124"/>
        <end position="144"/>
    </location>
</feature>
<feature type="transmembrane region" description="Helical" evidence="7">
    <location>
        <begin position="303"/>
        <end position="324"/>
    </location>
</feature>
<evidence type="ECO:0000313" key="9">
    <source>
        <dbReference type="EMBL" id="GMA40705.1"/>
    </source>
</evidence>
<feature type="domain" description="Bacterial sugar transferase" evidence="8">
    <location>
        <begin position="296"/>
        <end position="483"/>
    </location>
</feature>
<evidence type="ECO:0000256" key="7">
    <source>
        <dbReference type="SAM" id="Phobius"/>
    </source>
</evidence>
<dbReference type="PANTHER" id="PTHR30576:SF10">
    <property type="entry name" value="SLL5057 PROTEIN"/>
    <property type="match status" value="1"/>
</dbReference>
<comment type="caution">
    <text evidence="9">The sequence shown here is derived from an EMBL/GenBank/DDBJ whole genome shotgun (WGS) entry which is preliminary data.</text>
</comment>
<feature type="transmembrane region" description="Helical" evidence="7">
    <location>
        <begin position="31"/>
        <end position="53"/>
    </location>
</feature>
<keyword evidence="10" id="KW-1185">Reference proteome</keyword>
<protein>
    <submittedName>
        <fullName evidence="9">Exopolysaccharide biosynthesis polyprenyl glycosylphosphotransferase</fullName>
    </submittedName>
</protein>
<keyword evidence="5 7" id="KW-1133">Transmembrane helix</keyword>
<dbReference type="EMBL" id="BSUO01000001">
    <property type="protein sequence ID" value="GMA40705.1"/>
    <property type="molecule type" value="Genomic_DNA"/>
</dbReference>
<dbReference type="Gene3D" id="3.40.50.720">
    <property type="entry name" value="NAD(P)-binding Rossmann-like Domain"/>
    <property type="match status" value="1"/>
</dbReference>
<reference evidence="10" key="1">
    <citation type="journal article" date="2019" name="Int. J. Syst. Evol. Microbiol.">
        <title>The Global Catalogue of Microorganisms (GCM) 10K type strain sequencing project: providing services to taxonomists for standard genome sequencing and annotation.</title>
        <authorList>
            <consortium name="The Broad Institute Genomics Platform"/>
            <consortium name="The Broad Institute Genome Sequencing Center for Infectious Disease"/>
            <person name="Wu L."/>
            <person name="Ma J."/>
        </authorList>
    </citation>
    <scope>NUCLEOTIDE SEQUENCE [LARGE SCALE GENOMIC DNA]</scope>
    <source>
        <strain evidence="10">NBRC 113072</strain>
    </source>
</reference>
<evidence type="ECO:0000256" key="1">
    <source>
        <dbReference type="ARBA" id="ARBA00004141"/>
    </source>
</evidence>
<dbReference type="RefSeq" id="WP_284304360.1">
    <property type="nucleotide sequence ID" value="NZ_BSUO01000001.1"/>
</dbReference>
<evidence type="ECO:0000256" key="4">
    <source>
        <dbReference type="ARBA" id="ARBA00022692"/>
    </source>
</evidence>